<dbReference type="InterPro" id="IPR000014">
    <property type="entry name" value="PAS"/>
</dbReference>
<dbReference type="AlphaFoldDB" id="A0A158DPG9"/>
<dbReference type="EMBL" id="FCOI02000048">
    <property type="protein sequence ID" value="SAK96502.1"/>
    <property type="molecule type" value="Genomic_DNA"/>
</dbReference>
<gene>
    <name evidence="2" type="ORF">AWB76_07306</name>
</gene>
<protein>
    <submittedName>
        <fullName evidence="2">Aerobic respiration control sensor protein ArcB</fullName>
    </submittedName>
</protein>
<evidence type="ECO:0000313" key="2">
    <source>
        <dbReference type="EMBL" id="SAK96502.1"/>
    </source>
</evidence>
<proteinExistence type="predicted"/>
<accession>A0A158DPG9</accession>
<sequence>MLYTGVLGRRIWMRVSVAPLYDASGSLLGTCSIVQDITDLKDAEQALKEEGHRKNEFLAVLAHEL</sequence>
<organism evidence="2 3">
    <name type="scientific">Caballeronia temeraria</name>
    <dbReference type="NCBI Taxonomy" id="1777137"/>
    <lineage>
        <taxon>Bacteria</taxon>
        <taxon>Pseudomonadati</taxon>
        <taxon>Pseudomonadota</taxon>
        <taxon>Betaproteobacteria</taxon>
        <taxon>Burkholderiales</taxon>
        <taxon>Burkholderiaceae</taxon>
        <taxon>Caballeronia</taxon>
    </lineage>
</organism>
<dbReference type="InterPro" id="IPR000700">
    <property type="entry name" value="PAS-assoc_C"/>
</dbReference>
<name>A0A158DPG9_9BURK</name>
<feature type="domain" description="PAC" evidence="1">
    <location>
        <begin position="1"/>
        <end position="49"/>
    </location>
</feature>
<evidence type="ECO:0000313" key="3">
    <source>
        <dbReference type="Proteomes" id="UP000054624"/>
    </source>
</evidence>
<dbReference type="NCBIfam" id="TIGR00229">
    <property type="entry name" value="sensory_box"/>
    <property type="match status" value="1"/>
</dbReference>
<dbReference type="InterPro" id="IPR035965">
    <property type="entry name" value="PAS-like_dom_sf"/>
</dbReference>
<dbReference type="Proteomes" id="UP000054624">
    <property type="component" value="Unassembled WGS sequence"/>
</dbReference>
<dbReference type="PROSITE" id="PS50113">
    <property type="entry name" value="PAC"/>
    <property type="match status" value="1"/>
</dbReference>
<keyword evidence="3" id="KW-1185">Reference proteome</keyword>
<dbReference type="SUPFAM" id="SSF55785">
    <property type="entry name" value="PYP-like sensor domain (PAS domain)"/>
    <property type="match status" value="1"/>
</dbReference>
<evidence type="ECO:0000259" key="1">
    <source>
        <dbReference type="PROSITE" id="PS50113"/>
    </source>
</evidence>
<dbReference type="STRING" id="1777137.AWB76_07306"/>
<dbReference type="Gene3D" id="3.30.450.20">
    <property type="entry name" value="PAS domain"/>
    <property type="match status" value="1"/>
</dbReference>
<reference evidence="3" key="1">
    <citation type="submission" date="2016-01" db="EMBL/GenBank/DDBJ databases">
        <authorList>
            <person name="Peeters Charlotte."/>
        </authorList>
    </citation>
    <scope>NUCLEOTIDE SEQUENCE [LARGE SCALE GENOMIC DNA]</scope>
</reference>